<name>A0ABZ2LG63_9BACT</name>
<dbReference type="EMBL" id="CP089983">
    <property type="protein sequence ID" value="WXB09918.1"/>
    <property type="molecule type" value="Genomic_DNA"/>
</dbReference>
<keyword evidence="2" id="KW-1185">Reference proteome</keyword>
<organism evidence="1 2">
    <name type="scientific">Pendulispora rubella</name>
    <dbReference type="NCBI Taxonomy" id="2741070"/>
    <lineage>
        <taxon>Bacteria</taxon>
        <taxon>Pseudomonadati</taxon>
        <taxon>Myxococcota</taxon>
        <taxon>Myxococcia</taxon>
        <taxon>Myxococcales</taxon>
        <taxon>Sorangiineae</taxon>
        <taxon>Pendulisporaceae</taxon>
        <taxon>Pendulispora</taxon>
    </lineage>
</organism>
<dbReference type="Pfam" id="PF13618">
    <property type="entry name" value="Gluconate_2-dh3"/>
    <property type="match status" value="1"/>
</dbReference>
<protein>
    <submittedName>
        <fullName evidence="1">Gluconate 2-dehydrogenase subunit 3 family protein</fullName>
    </submittedName>
</protein>
<dbReference type="RefSeq" id="WP_394839591.1">
    <property type="nucleotide sequence ID" value="NZ_CP089929.1"/>
</dbReference>
<dbReference type="Proteomes" id="UP001374803">
    <property type="component" value="Chromosome"/>
</dbReference>
<reference evidence="1" key="1">
    <citation type="submission" date="2021-12" db="EMBL/GenBank/DDBJ databases">
        <title>Discovery of the Pendulisporaceae a myxobacterial family with distinct sporulation behavior and unique specialized metabolism.</title>
        <authorList>
            <person name="Garcia R."/>
            <person name="Popoff A."/>
            <person name="Bader C.D."/>
            <person name="Loehr J."/>
            <person name="Walesch S."/>
            <person name="Walt C."/>
            <person name="Boldt J."/>
            <person name="Bunk B."/>
            <person name="Haeckl F.J.F.P.J."/>
            <person name="Gunesch A.P."/>
            <person name="Birkelbach J."/>
            <person name="Nuebel U."/>
            <person name="Pietschmann T."/>
            <person name="Bach T."/>
            <person name="Mueller R."/>
        </authorList>
    </citation>
    <scope>NUCLEOTIDE SEQUENCE</scope>
    <source>
        <strain evidence="1">MSr11367</strain>
    </source>
</reference>
<evidence type="ECO:0000313" key="2">
    <source>
        <dbReference type="Proteomes" id="UP001374803"/>
    </source>
</evidence>
<proteinExistence type="predicted"/>
<dbReference type="InterPro" id="IPR027056">
    <property type="entry name" value="Gluconate_2DH_su3"/>
</dbReference>
<accession>A0ABZ2LG63</accession>
<sequence>MIVSRRRFMRLGIVGGLLVGTGSVVAFVRTRGYVLDPVRAGRLVALSPWHVVVVEHAARRIAAADAPEDANIPSADDTDVAGFVDGYVAKLPADMRRDLLRFLAVLEHVAPLALGLGARFSRLPAADQDRVLTSLEQSSTLLLRAGFEGLKSLVFMGYYRDPRTWTILGYPGPWVNRP</sequence>
<evidence type="ECO:0000313" key="1">
    <source>
        <dbReference type="EMBL" id="WXB09918.1"/>
    </source>
</evidence>
<gene>
    <name evidence="1" type="ORF">LVJ94_22150</name>
</gene>